<gene>
    <name evidence="5" type="ORF">F6X38_00455</name>
</gene>
<dbReference type="InterPro" id="IPR007863">
    <property type="entry name" value="Peptidase_M16_C"/>
</dbReference>
<dbReference type="PANTHER" id="PTHR11851">
    <property type="entry name" value="METALLOPROTEASE"/>
    <property type="match status" value="1"/>
</dbReference>
<dbReference type="InterPro" id="IPR011249">
    <property type="entry name" value="Metalloenz_LuxS/M16"/>
</dbReference>
<dbReference type="AlphaFoldDB" id="A0A7V7PSN7"/>
<organism evidence="5 6">
    <name type="scientific">Plantimonas leprariae</name>
    <dbReference type="NCBI Taxonomy" id="2615207"/>
    <lineage>
        <taxon>Bacteria</taxon>
        <taxon>Pseudomonadati</taxon>
        <taxon>Pseudomonadota</taxon>
        <taxon>Alphaproteobacteria</taxon>
        <taxon>Hyphomicrobiales</taxon>
        <taxon>Aurantimonadaceae</taxon>
        <taxon>Plantimonas</taxon>
    </lineage>
</organism>
<dbReference type="Proteomes" id="UP000432089">
    <property type="component" value="Unassembled WGS sequence"/>
</dbReference>
<sequence>MRLKDPSRVTATIRTLARSAAAAAAFLLVGIVGAQAIEIKQVTSPGGIKALLVEDYTNPLVAVNFAFKGSGSTADEAGKEGTANLLSGLLDEGAGDVKSAEFQEKLDELGIGLSFDASTDNFSGSFRTIVESEDQAFDLLRLALNEPRFDEEPVARIRGQLLTGILANENDPDQLAGKAWREAIFPNHPYSRPSEGTKETLAAVGKADLQRFRGRGFARDNLIVGVVGAIDPEALGAELDRVFGKLPAKAELPNVPEIAPATGKSVAVPLDVPQTLIRFALPGVKRDDPDFFAAYLMNHIFGGGTFTSRLFQEVREKRGLAYGASSFLASFDHSAVLGVSTATRADKAQESIAVIKREMARLASDGPTADELKAAKDFVKGSYGIQNLDSSGAIAATLVGIQLDDLGIDYIQKREGLIDAVTLDDVKRVAKKLLSAEPTVVTVGAANS</sequence>
<dbReference type="InterPro" id="IPR050361">
    <property type="entry name" value="MPP/UQCRC_Complex"/>
</dbReference>
<keyword evidence="2" id="KW-0378">Hydrolase</keyword>
<feature type="domain" description="Peptidase M16 N-terminal" evidence="3">
    <location>
        <begin position="69"/>
        <end position="197"/>
    </location>
</feature>
<dbReference type="InterPro" id="IPR011765">
    <property type="entry name" value="Pept_M16_N"/>
</dbReference>
<dbReference type="GO" id="GO:0046872">
    <property type="term" value="F:metal ion binding"/>
    <property type="evidence" value="ECO:0007669"/>
    <property type="project" value="InterPro"/>
</dbReference>
<feature type="domain" description="Peptidase M16 C-terminal" evidence="4">
    <location>
        <begin position="206"/>
        <end position="377"/>
    </location>
</feature>
<name>A0A7V7PSN7_9HYPH</name>
<keyword evidence="6" id="KW-1185">Reference proteome</keyword>
<evidence type="ECO:0000259" key="4">
    <source>
        <dbReference type="Pfam" id="PF05193"/>
    </source>
</evidence>
<dbReference type="Gene3D" id="3.30.830.10">
    <property type="entry name" value="Metalloenzyme, LuxS/M16 peptidase-like"/>
    <property type="match status" value="2"/>
</dbReference>
<dbReference type="PANTHER" id="PTHR11851:SF49">
    <property type="entry name" value="MITOCHONDRIAL-PROCESSING PEPTIDASE SUBUNIT ALPHA"/>
    <property type="match status" value="1"/>
</dbReference>
<comment type="caution">
    <text evidence="5">The sequence shown here is derived from an EMBL/GenBank/DDBJ whole genome shotgun (WGS) entry which is preliminary data.</text>
</comment>
<dbReference type="EMBL" id="VZDO01000001">
    <property type="protein sequence ID" value="KAB0682600.1"/>
    <property type="molecule type" value="Genomic_DNA"/>
</dbReference>
<evidence type="ECO:0000313" key="5">
    <source>
        <dbReference type="EMBL" id="KAB0682600.1"/>
    </source>
</evidence>
<reference evidence="5 6" key="1">
    <citation type="submission" date="2019-09" db="EMBL/GenBank/DDBJ databases">
        <title>YIM 132180 draft genome.</title>
        <authorList>
            <person name="Zhang K."/>
        </authorList>
    </citation>
    <scope>NUCLEOTIDE SEQUENCE [LARGE SCALE GENOMIC DNA]</scope>
    <source>
        <strain evidence="5 6">YIM 132180</strain>
    </source>
</reference>
<evidence type="ECO:0000256" key="2">
    <source>
        <dbReference type="ARBA" id="ARBA00023049"/>
    </source>
</evidence>
<dbReference type="Pfam" id="PF05193">
    <property type="entry name" value="Peptidase_M16_C"/>
    <property type="match status" value="1"/>
</dbReference>
<keyword evidence="2" id="KW-0645">Protease</keyword>
<accession>A0A7V7PSN7</accession>
<dbReference type="SUPFAM" id="SSF63411">
    <property type="entry name" value="LuxS/MPP-like metallohydrolase"/>
    <property type="match status" value="2"/>
</dbReference>
<dbReference type="GO" id="GO:0008237">
    <property type="term" value="F:metallopeptidase activity"/>
    <property type="evidence" value="ECO:0007669"/>
    <property type="project" value="UniProtKB-KW"/>
</dbReference>
<proteinExistence type="inferred from homology"/>
<evidence type="ECO:0000256" key="1">
    <source>
        <dbReference type="ARBA" id="ARBA00007261"/>
    </source>
</evidence>
<protein>
    <submittedName>
        <fullName evidence="5">Insulinase family protein</fullName>
    </submittedName>
</protein>
<evidence type="ECO:0000259" key="3">
    <source>
        <dbReference type="Pfam" id="PF00675"/>
    </source>
</evidence>
<dbReference type="Pfam" id="PF00675">
    <property type="entry name" value="Peptidase_M16"/>
    <property type="match status" value="1"/>
</dbReference>
<keyword evidence="2" id="KW-0482">Metalloprotease</keyword>
<comment type="similarity">
    <text evidence="1">Belongs to the peptidase M16 family.</text>
</comment>
<evidence type="ECO:0000313" key="6">
    <source>
        <dbReference type="Proteomes" id="UP000432089"/>
    </source>
</evidence>